<feature type="compositionally biased region" description="Basic and acidic residues" evidence="4">
    <location>
        <begin position="67"/>
        <end position="83"/>
    </location>
</feature>
<feature type="region of interest" description="Disordered" evidence="4">
    <location>
        <begin position="624"/>
        <end position="648"/>
    </location>
</feature>
<evidence type="ECO:0000313" key="5">
    <source>
        <dbReference type="EMBL" id="KAA8493607.1"/>
    </source>
</evidence>
<dbReference type="PANTHER" id="PTHR14221:SF0">
    <property type="entry name" value="WD REPEAT-CONTAINING PROTEIN 44"/>
    <property type="match status" value="1"/>
</dbReference>
<dbReference type="InterPro" id="IPR001680">
    <property type="entry name" value="WD40_rpt"/>
</dbReference>
<feature type="compositionally biased region" description="Polar residues" evidence="4">
    <location>
        <begin position="177"/>
        <end position="203"/>
    </location>
</feature>
<dbReference type="SUPFAM" id="SSF50978">
    <property type="entry name" value="WD40 repeat-like"/>
    <property type="match status" value="1"/>
</dbReference>
<dbReference type="AlphaFoldDB" id="A0A5J4YT38"/>
<keyword evidence="1 3" id="KW-0853">WD repeat</keyword>
<keyword evidence="6" id="KW-1185">Reference proteome</keyword>
<dbReference type="SMART" id="SM00320">
    <property type="entry name" value="WD40"/>
    <property type="match status" value="6"/>
</dbReference>
<evidence type="ECO:0000256" key="4">
    <source>
        <dbReference type="SAM" id="MobiDB-lite"/>
    </source>
</evidence>
<dbReference type="EMBL" id="VRMN01000006">
    <property type="protein sequence ID" value="KAA8493607.1"/>
    <property type="molecule type" value="Genomic_DNA"/>
</dbReference>
<proteinExistence type="predicted"/>
<name>A0A5J4YT38_PORPP</name>
<dbReference type="InterPro" id="IPR015943">
    <property type="entry name" value="WD40/YVTN_repeat-like_dom_sf"/>
</dbReference>
<feature type="compositionally biased region" description="Polar residues" evidence="4">
    <location>
        <begin position="156"/>
        <end position="170"/>
    </location>
</feature>
<accession>A0A5J4YT38</accession>
<dbReference type="Gene3D" id="2.130.10.10">
    <property type="entry name" value="YVTN repeat-like/Quinoprotein amine dehydrogenase"/>
    <property type="match status" value="1"/>
</dbReference>
<comment type="caution">
    <text evidence="5">The sequence shown here is derived from an EMBL/GenBank/DDBJ whole genome shotgun (WGS) entry which is preliminary data.</text>
</comment>
<evidence type="ECO:0000313" key="6">
    <source>
        <dbReference type="Proteomes" id="UP000324585"/>
    </source>
</evidence>
<feature type="repeat" description="WD" evidence="3">
    <location>
        <begin position="319"/>
        <end position="349"/>
    </location>
</feature>
<feature type="region of interest" description="Disordered" evidence="4">
    <location>
        <begin position="1"/>
        <end position="111"/>
    </location>
</feature>
<sequence>MAALPKRVVSFAPPGEEKSPVTASHRPVSAPGNPNAGAEPVETESLQSHAGIAGGLNNVTPSPRAEQSAHEGAPEHSLSHANEKVGPGHLDDMMQSTLIRSYGDRKPSDTPALKEMRSSVLFSNLAGADPSQSEAAEIPASLLNSSFQLGVAPSTHKGTSAGKNSRGSSSNHKKQLRASTGTVPPSGAGQQATSTSNSSTRGTDSMAPDATMLQMEAAQAKADAHATELSFTEFRKSFEPVRVSVHKKKRCAFAKMVKLQSFDGGGGGPVWAMKFSFRGNMLATGAKDGILRVFNVKDERITPTLYKYVDEEEQSVRHYCGHARDIVDLAWTSSDFVVTAGLDMKVMVWYAAIPPQQNSGHFSALRILQHPDLVTCVSVHPLDETVLMTGCANGKAYMWKITKQSIKKSRPASSDHEAITAASPVSPPDGRDDMSAMAPGVGKRSAEGMLLTSSVETENVVTACSFTTDGSCALVGTANGHVKLCKVQDDMSGEWKLRHTTELEIRSRRIRKQSHFNKISGITNHPTNTQAVMIASNDSRLRMLSLDDKSITWKLANHENSRSRFAASFSPGEGRFVMCGSEPRSIRIWDTFIWSVLTGSAADLTIFKTKRTVLGSKALHAKSESIDRKSERRTSADSIPAGSSAAETPQQVADFQSFTSSALSAGVAPSFSKAPSQAELKGRYESFETFKCTATSEFAASDKGARLTVALFAPFPGLPSPANVIALATGPEEIRAAAGLTVLCATTSGVVTVFRNLY</sequence>
<evidence type="ECO:0000256" key="1">
    <source>
        <dbReference type="ARBA" id="ARBA00022574"/>
    </source>
</evidence>
<reference evidence="6" key="1">
    <citation type="journal article" date="2019" name="Nat. Commun.">
        <title>Expansion of phycobilisome linker gene families in mesophilic red algae.</title>
        <authorList>
            <person name="Lee J."/>
            <person name="Kim D."/>
            <person name="Bhattacharya D."/>
            <person name="Yoon H.S."/>
        </authorList>
    </citation>
    <scope>NUCLEOTIDE SEQUENCE [LARGE SCALE GENOMIC DNA]</scope>
    <source>
        <strain evidence="6">CCMP 1328</strain>
    </source>
</reference>
<feature type="compositionally biased region" description="Basic and acidic residues" evidence="4">
    <location>
        <begin position="102"/>
        <end position="111"/>
    </location>
</feature>
<dbReference type="PANTHER" id="PTHR14221">
    <property type="entry name" value="WD REPEAT DOMAIN 44"/>
    <property type="match status" value="1"/>
</dbReference>
<dbReference type="InterPro" id="IPR036322">
    <property type="entry name" value="WD40_repeat_dom_sf"/>
</dbReference>
<organism evidence="5 6">
    <name type="scientific">Porphyridium purpureum</name>
    <name type="common">Red alga</name>
    <name type="synonym">Porphyridium cruentum</name>
    <dbReference type="NCBI Taxonomy" id="35688"/>
    <lineage>
        <taxon>Eukaryota</taxon>
        <taxon>Rhodophyta</taxon>
        <taxon>Bangiophyceae</taxon>
        <taxon>Porphyridiales</taxon>
        <taxon>Porphyridiaceae</taxon>
        <taxon>Porphyridium</taxon>
    </lineage>
</organism>
<feature type="region of interest" description="Disordered" evidence="4">
    <location>
        <begin position="409"/>
        <end position="432"/>
    </location>
</feature>
<evidence type="ECO:0000256" key="2">
    <source>
        <dbReference type="ARBA" id="ARBA00022737"/>
    </source>
</evidence>
<evidence type="ECO:0000256" key="3">
    <source>
        <dbReference type="PROSITE-ProRule" id="PRU00221"/>
    </source>
</evidence>
<feature type="region of interest" description="Disordered" evidence="4">
    <location>
        <begin position="151"/>
        <end position="206"/>
    </location>
</feature>
<dbReference type="OrthoDB" id="5832at2759"/>
<dbReference type="InterPro" id="IPR040324">
    <property type="entry name" value="WDR44/Dgr2"/>
</dbReference>
<gene>
    <name evidence="5" type="ORF">FVE85_4744</name>
</gene>
<dbReference type="Proteomes" id="UP000324585">
    <property type="component" value="Unassembled WGS sequence"/>
</dbReference>
<dbReference type="Pfam" id="PF00400">
    <property type="entry name" value="WD40"/>
    <property type="match status" value="3"/>
</dbReference>
<feature type="compositionally biased region" description="Basic and acidic residues" evidence="4">
    <location>
        <begin position="624"/>
        <end position="635"/>
    </location>
</feature>
<protein>
    <submittedName>
        <fullName evidence="5">Putative WD repeat-containing protein</fullName>
    </submittedName>
</protein>
<keyword evidence="2" id="KW-0677">Repeat</keyword>
<dbReference type="PROSITE" id="PS50082">
    <property type="entry name" value="WD_REPEATS_2"/>
    <property type="match status" value="1"/>
</dbReference>